<accession>A0A1F5ZTN9</accession>
<protein>
    <recommendedName>
        <fullName evidence="2">EamA domain-containing protein</fullName>
    </recommendedName>
</protein>
<feature type="transmembrane region" description="Helical" evidence="1">
    <location>
        <begin position="178"/>
        <end position="198"/>
    </location>
</feature>
<name>A0A1F5ZTN9_9BACT</name>
<gene>
    <name evidence="3" type="ORF">A3D77_01770</name>
</gene>
<proteinExistence type="predicted"/>
<dbReference type="EMBL" id="MFJL01000019">
    <property type="protein sequence ID" value="OGG15733.1"/>
    <property type="molecule type" value="Genomic_DNA"/>
</dbReference>
<evidence type="ECO:0000259" key="2">
    <source>
        <dbReference type="Pfam" id="PF00892"/>
    </source>
</evidence>
<feature type="transmembrane region" description="Helical" evidence="1">
    <location>
        <begin position="92"/>
        <end position="111"/>
    </location>
</feature>
<dbReference type="AlphaFoldDB" id="A0A1F5ZTN9"/>
<feature type="transmembrane region" description="Helical" evidence="1">
    <location>
        <begin position="233"/>
        <end position="266"/>
    </location>
</feature>
<comment type="caution">
    <text evidence="3">The sequence shown here is derived from an EMBL/GenBank/DDBJ whole genome shotgun (WGS) entry which is preliminary data.</text>
</comment>
<keyword evidence="1" id="KW-0812">Transmembrane</keyword>
<keyword evidence="1" id="KW-1133">Transmembrane helix</keyword>
<dbReference type="SUPFAM" id="SSF103481">
    <property type="entry name" value="Multidrug resistance efflux transporter EmrE"/>
    <property type="match status" value="1"/>
</dbReference>
<feature type="domain" description="EamA" evidence="2">
    <location>
        <begin position="1"/>
        <end position="134"/>
    </location>
</feature>
<feature type="transmembrane region" description="Helical" evidence="1">
    <location>
        <begin position="117"/>
        <end position="136"/>
    </location>
</feature>
<dbReference type="Pfam" id="PF00892">
    <property type="entry name" value="EamA"/>
    <property type="match status" value="1"/>
</dbReference>
<dbReference type="Proteomes" id="UP000176923">
    <property type="component" value="Unassembled WGS sequence"/>
</dbReference>
<dbReference type="InterPro" id="IPR000620">
    <property type="entry name" value="EamA_dom"/>
</dbReference>
<reference evidence="3 4" key="1">
    <citation type="journal article" date="2016" name="Nat. Commun.">
        <title>Thousands of microbial genomes shed light on interconnected biogeochemical processes in an aquifer system.</title>
        <authorList>
            <person name="Anantharaman K."/>
            <person name="Brown C.T."/>
            <person name="Hug L.A."/>
            <person name="Sharon I."/>
            <person name="Castelle C.J."/>
            <person name="Probst A.J."/>
            <person name="Thomas B.C."/>
            <person name="Singh A."/>
            <person name="Wilkins M.J."/>
            <person name="Karaoz U."/>
            <person name="Brodie E.L."/>
            <person name="Williams K.H."/>
            <person name="Hubbard S.S."/>
            <person name="Banfield J.F."/>
        </authorList>
    </citation>
    <scope>NUCLEOTIDE SEQUENCE [LARGE SCALE GENOMIC DNA]</scope>
</reference>
<keyword evidence="1" id="KW-0472">Membrane</keyword>
<feature type="transmembrane region" description="Helical" evidence="1">
    <location>
        <begin position="62"/>
        <end position="80"/>
    </location>
</feature>
<feature type="transmembrane region" description="Helical" evidence="1">
    <location>
        <begin position="32"/>
        <end position="56"/>
    </location>
</feature>
<organism evidence="3 4">
    <name type="scientific">Candidatus Gottesmanbacteria bacterium RIFCSPHIGHO2_02_FULL_39_11</name>
    <dbReference type="NCBI Taxonomy" id="1798382"/>
    <lineage>
        <taxon>Bacteria</taxon>
        <taxon>Candidatus Gottesmaniibacteriota</taxon>
    </lineage>
</organism>
<evidence type="ECO:0000313" key="4">
    <source>
        <dbReference type="Proteomes" id="UP000176923"/>
    </source>
</evidence>
<dbReference type="STRING" id="1798382.A3D77_01770"/>
<feature type="transmembrane region" description="Helical" evidence="1">
    <location>
        <begin position="148"/>
        <end position="166"/>
    </location>
</feature>
<evidence type="ECO:0000256" key="1">
    <source>
        <dbReference type="SAM" id="Phobius"/>
    </source>
</evidence>
<dbReference type="GO" id="GO:0016020">
    <property type="term" value="C:membrane"/>
    <property type="evidence" value="ECO:0007669"/>
    <property type="project" value="InterPro"/>
</dbReference>
<sequence length="298" mass="33963">MGIFFSILSPAIFGINNCIDKFLLQKHNISPVVISIYGGVFAFIFGLILLVVTGFFPIDVKSLLIIVTSGFLTTIYLLPYYKALFLDEASNVIPLFQFCPIFVLVMSFIFLHESLSIMQYIGCIIIILAGFLLSVDKLSGKIFKLRKSFFYMLLSSFLIASALVLYKFSVQTIPFWNTLPYEGFGIALGGLAIFLFKNNKKAFLEETRGFKKRVFVFMTINEIVYIISRYTGYFAISLISVGIVSILSGFQPLFVLLYGIILSLWFPKIMKETINKRVLFQKFMSIILMFFGLYFIFS</sequence>
<dbReference type="InterPro" id="IPR037185">
    <property type="entry name" value="EmrE-like"/>
</dbReference>
<feature type="transmembrane region" description="Helical" evidence="1">
    <location>
        <begin position="278"/>
        <end position="297"/>
    </location>
</feature>
<evidence type="ECO:0000313" key="3">
    <source>
        <dbReference type="EMBL" id="OGG15733.1"/>
    </source>
</evidence>